<comment type="caution">
    <text evidence="1">The sequence shown here is derived from an EMBL/GenBank/DDBJ whole genome shotgun (WGS) entry which is preliminary data.</text>
</comment>
<sequence>IVTRISIQDISGSCIVTIFGNKVAEMLDKKLEEIQEFEEMGLNLGELFEETKAKEFIFEIKMTTYRDDMSLTITKSKVVHVIPDFDDSENGDDITNVPQGFDLVEIKQEKDVENVQVVTGAHPKVNN</sequence>
<keyword evidence="2" id="KW-1185">Reference proteome</keyword>
<reference evidence="1 2" key="1">
    <citation type="submission" date="2020-06" db="EMBL/GenBank/DDBJ databases">
        <title>Transcriptomic and genomic resources for Thalictrum thalictroides and T. hernandezii: Facilitating candidate gene discovery in an emerging model plant lineage.</title>
        <authorList>
            <person name="Arias T."/>
            <person name="Riano-Pachon D.M."/>
            <person name="Di Stilio V.S."/>
        </authorList>
    </citation>
    <scope>NUCLEOTIDE SEQUENCE [LARGE SCALE GENOMIC DNA]</scope>
    <source>
        <strain evidence="2">cv. WT478/WT964</strain>
        <tissue evidence="1">Leaves</tissue>
    </source>
</reference>
<feature type="non-terminal residue" evidence="1">
    <location>
        <position position="127"/>
    </location>
</feature>
<name>A0A7J6XA84_THATH</name>
<feature type="non-terminal residue" evidence="1">
    <location>
        <position position="1"/>
    </location>
</feature>
<dbReference type="Proteomes" id="UP000554482">
    <property type="component" value="Unassembled WGS sequence"/>
</dbReference>
<dbReference type="EMBL" id="JABWDY010002442">
    <property type="protein sequence ID" value="KAF5206654.1"/>
    <property type="molecule type" value="Genomic_DNA"/>
</dbReference>
<evidence type="ECO:0008006" key="3">
    <source>
        <dbReference type="Google" id="ProtNLM"/>
    </source>
</evidence>
<dbReference type="Gene3D" id="2.40.50.140">
    <property type="entry name" value="Nucleic acid-binding proteins"/>
    <property type="match status" value="1"/>
</dbReference>
<dbReference type="OrthoDB" id="1987699at2759"/>
<dbReference type="InterPro" id="IPR012340">
    <property type="entry name" value="NA-bd_OB-fold"/>
</dbReference>
<evidence type="ECO:0000313" key="1">
    <source>
        <dbReference type="EMBL" id="KAF5206654.1"/>
    </source>
</evidence>
<protein>
    <recommendedName>
        <fullName evidence="3">Replication factor A C-terminal domain-containing protein</fullName>
    </recommendedName>
</protein>
<gene>
    <name evidence="1" type="ORF">FRX31_003759</name>
</gene>
<dbReference type="AlphaFoldDB" id="A0A7J6XA84"/>
<accession>A0A7J6XA84</accession>
<proteinExistence type="predicted"/>
<organism evidence="1 2">
    <name type="scientific">Thalictrum thalictroides</name>
    <name type="common">Rue-anemone</name>
    <name type="synonym">Anemone thalictroides</name>
    <dbReference type="NCBI Taxonomy" id="46969"/>
    <lineage>
        <taxon>Eukaryota</taxon>
        <taxon>Viridiplantae</taxon>
        <taxon>Streptophyta</taxon>
        <taxon>Embryophyta</taxon>
        <taxon>Tracheophyta</taxon>
        <taxon>Spermatophyta</taxon>
        <taxon>Magnoliopsida</taxon>
        <taxon>Ranunculales</taxon>
        <taxon>Ranunculaceae</taxon>
        <taxon>Thalictroideae</taxon>
        <taxon>Thalictrum</taxon>
    </lineage>
</organism>
<evidence type="ECO:0000313" key="2">
    <source>
        <dbReference type="Proteomes" id="UP000554482"/>
    </source>
</evidence>